<keyword evidence="1" id="KW-0521">NADP</keyword>
<dbReference type="InterPro" id="IPR008030">
    <property type="entry name" value="NmrA-like"/>
</dbReference>
<dbReference type="PANTHER" id="PTHR47706">
    <property type="entry name" value="NMRA-LIKE FAMILY PROTEIN"/>
    <property type="match status" value="1"/>
</dbReference>
<keyword evidence="5" id="KW-1185">Reference proteome</keyword>
<accession>A0A6A6XWU4</accession>
<dbReference type="EMBL" id="MU001739">
    <property type="protein sequence ID" value="KAF2801016.1"/>
    <property type="molecule type" value="Genomic_DNA"/>
</dbReference>
<dbReference type="Gene3D" id="3.40.50.720">
    <property type="entry name" value="NAD(P)-binding Rossmann-like Domain"/>
    <property type="match status" value="1"/>
</dbReference>
<dbReference type="PANTHER" id="PTHR47706:SF6">
    <property type="entry name" value="NMRA-LIKE FAMILY PROTEIN (AFU_ORTHOLOGUE AFUA_6G00280)"/>
    <property type="match status" value="1"/>
</dbReference>
<name>A0A6A6XWU4_9PLEO</name>
<dbReference type="SUPFAM" id="SSF51735">
    <property type="entry name" value="NAD(P)-binding Rossmann-fold domains"/>
    <property type="match status" value="1"/>
</dbReference>
<dbReference type="Proteomes" id="UP000799757">
    <property type="component" value="Unassembled WGS sequence"/>
</dbReference>
<keyword evidence="2" id="KW-0560">Oxidoreductase</keyword>
<dbReference type="InterPro" id="IPR036291">
    <property type="entry name" value="NAD(P)-bd_dom_sf"/>
</dbReference>
<proteinExistence type="predicted"/>
<feature type="domain" description="NmrA-like" evidence="3">
    <location>
        <begin position="9"/>
        <end position="274"/>
    </location>
</feature>
<evidence type="ECO:0000313" key="5">
    <source>
        <dbReference type="Proteomes" id="UP000799757"/>
    </source>
</evidence>
<dbReference type="OrthoDB" id="5283654at2759"/>
<sequence>MTFVADTSHKILLIGAGELGAAFLPHLASLPNTYITLGIRTISKYTHLAGLNTSLLNLDISGPSPALSETFAKFDIVISCTGFGQDAGSITKLANEILEAGRLRKVAEREKLWFFPWQWGVDYDITGDGEGLMPLFGEQVEVRNLLRSKAEESNVKWTIVSTGIFMSFLFQQFWGVVDAQSESTVLRESITVRALRDWEHSVTVTDVNDIGKVLARIVVGDVESEDRVVYIAGDTVSYSELAEIIARVTGKEVQREEWTIPHLKEDLAKDPDNMIKKYRVVFAGDGVSWDKKLTVNHQLSIPVIDVETYARKHLGT</sequence>
<dbReference type="Pfam" id="PF05368">
    <property type="entry name" value="NmrA"/>
    <property type="match status" value="1"/>
</dbReference>
<dbReference type="GO" id="GO:0016491">
    <property type="term" value="F:oxidoreductase activity"/>
    <property type="evidence" value="ECO:0007669"/>
    <property type="project" value="UniProtKB-KW"/>
</dbReference>
<evidence type="ECO:0000259" key="3">
    <source>
        <dbReference type="Pfam" id="PF05368"/>
    </source>
</evidence>
<dbReference type="InterPro" id="IPR051609">
    <property type="entry name" value="NmrA/Isoflavone_reductase-like"/>
</dbReference>
<gene>
    <name evidence="4" type="ORF">K505DRAFT_319989</name>
</gene>
<evidence type="ECO:0000313" key="4">
    <source>
        <dbReference type="EMBL" id="KAF2801016.1"/>
    </source>
</evidence>
<dbReference type="AlphaFoldDB" id="A0A6A6XWU4"/>
<protein>
    <submittedName>
        <fullName evidence="4">NAD(P)-binding protein</fullName>
    </submittedName>
</protein>
<evidence type="ECO:0000256" key="2">
    <source>
        <dbReference type="ARBA" id="ARBA00023002"/>
    </source>
</evidence>
<evidence type="ECO:0000256" key="1">
    <source>
        <dbReference type="ARBA" id="ARBA00022857"/>
    </source>
</evidence>
<dbReference type="Gene3D" id="3.90.25.10">
    <property type="entry name" value="UDP-galactose 4-epimerase, domain 1"/>
    <property type="match status" value="1"/>
</dbReference>
<reference evidence="4" key="1">
    <citation type="journal article" date="2020" name="Stud. Mycol.">
        <title>101 Dothideomycetes genomes: a test case for predicting lifestyles and emergence of pathogens.</title>
        <authorList>
            <person name="Haridas S."/>
            <person name="Albert R."/>
            <person name="Binder M."/>
            <person name="Bloem J."/>
            <person name="Labutti K."/>
            <person name="Salamov A."/>
            <person name="Andreopoulos B."/>
            <person name="Baker S."/>
            <person name="Barry K."/>
            <person name="Bills G."/>
            <person name="Bluhm B."/>
            <person name="Cannon C."/>
            <person name="Castanera R."/>
            <person name="Culley D."/>
            <person name="Daum C."/>
            <person name="Ezra D."/>
            <person name="Gonzalez J."/>
            <person name="Henrissat B."/>
            <person name="Kuo A."/>
            <person name="Liang C."/>
            <person name="Lipzen A."/>
            <person name="Lutzoni F."/>
            <person name="Magnuson J."/>
            <person name="Mondo S."/>
            <person name="Nolan M."/>
            <person name="Ohm R."/>
            <person name="Pangilinan J."/>
            <person name="Park H.-J."/>
            <person name="Ramirez L."/>
            <person name="Alfaro M."/>
            <person name="Sun H."/>
            <person name="Tritt A."/>
            <person name="Yoshinaga Y."/>
            <person name="Zwiers L.-H."/>
            <person name="Turgeon B."/>
            <person name="Goodwin S."/>
            <person name="Spatafora J."/>
            <person name="Crous P."/>
            <person name="Grigoriev I."/>
        </authorList>
    </citation>
    <scope>NUCLEOTIDE SEQUENCE</scope>
    <source>
        <strain evidence="4">CBS 109.77</strain>
    </source>
</reference>
<organism evidence="4 5">
    <name type="scientific">Melanomma pulvis-pyrius CBS 109.77</name>
    <dbReference type="NCBI Taxonomy" id="1314802"/>
    <lineage>
        <taxon>Eukaryota</taxon>
        <taxon>Fungi</taxon>
        <taxon>Dikarya</taxon>
        <taxon>Ascomycota</taxon>
        <taxon>Pezizomycotina</taxon>
        <taxon>Dothideomycetes</taxon>
        <taxon>Pleosporomycetidae</taxon>
        <taxon>Pleosporales</taxon>
        <taxon>Melanommataceae</taxon>
        <taxon>Melanomma</taxon>
    </lineage>
</organism>